<dbReference type="Pfam" id="PF14300">
    <property type="entry name" value="DMP19"/>
    <property type="match status" value="1"/>
</dbReference>
<proteinExistence type="predicted"/>
<protein>
    <submittedName>
        <fullName evidence="2">DMP19 family protein</fullName>
    </submittedName>
</protein>
<comment type="caution">
    <text evidence="2">The sequence shown here is derived from an EMBL/GenBank/DDBJ whole genome shotgun (WGS) entry which is preliminary data.</text>
</comment>
<dbReference type="EMBL" id="JABKKJ010000011">
    <property type="protein sequence ID" value="NPE25432.1"/>
    <property type="molecule type" value="Genomic_DNA"/>
</dbReference>
<dbReference type="InterPro" id="IPR025402">
    <property type="entry name" value="DMP19_C"/>
</dbReference>
<dbReference type="Proteomes" id="UP000820977">
    <property type="component" value="Unassembled WGS sequence"/>
</dbReference>
<gene>
    <name evidence="2" type="ORF">HPS54_07900</name>
</gene>
<evidence type="ECO:0000313" key="2">
    <source>
        <dbReference type="EMBL" id="NPE25432.1"/>
    </source>
</evidence>
<name>A0ABX2B4U7_9BACT</name>
<feature type="domain" description="DNA mimic protein DMP19 C-terminal" evidence="1">
    <location>
        <begin position="47"/>
        <end position="161"/>
    </location>
</feature>
<evidence type="ECO:0000313" key="3">
    <source>
        <dbReference type="Proteomes" id="UP000820977"/>
    </source>
</evidence>
<dbReference type="Gene3D" id="1.20.1420.60">
    <property type="match status" value="1"/>
</dbReference>
<reference evidence="2 3" key="1">
    <citation type="submission" date="2020-05" db="EMBL/GenBank/DDBJ databases">
        <title>Distinct polysaccharide utilization as determinants for interspecies competition between intestinal Prevotella spp.</title>
        <authorList>
            <person name="Galvez E.J.C."/>
            <person name="Iljazovic A."/>
            <person name="Strowig T."/>
        </authorList>
    </citation>
    <scope>NUCLEOTIDE SEQUENCE [LARGE SCALE GENOMIC DNA]</scope>
    <source>
        <strain evidence="2 3">PCHR</strain>
    </source>
</reference>
<evidence type="ECO:0000259" key="1">
    <source>
        <dbReference type="Pfam" id="PF14300"/>
    </source>
</evidence>
<organism evidence="2 3">
    <name type="scientific">Xylanibacter caecicola</name>
    <dbReference type="NCBI Taxonomy" id="2736294"/>
    <lineage>
        <taxon>Bacteria</taxon>
        <taxon>Pseudomonadati</taxon>
        <taxon>Bacteroidota</taxon>
        <taxon>Bacteroidia</taxon>
        <taxon>Bacteroidales</taxon>
        <taxon>Prevotellaceae</taxon>
        <taxon>Xylanibacter</taxon>
    </lineage>
</organism>
<keyword evidence="3" id="KW-1185">Reference proteome</keyword>
<dbReference type="RefSeq" id="WP_172344898.1">
    <property type="nucleotide sequence ID" value="NZ_CASYYZ010000124.1"/>
</dbReference>
<accession>A0ABX2B4U7</accession>
<sequence length="171" mass="19695">MDITKVVVRDADLQQAATGGMDAFIDVFVNALYEYVGGKLDVETMSRLNASQITLLAYKILRDEVMDGGFVQLIHNGYGGFIFLNPFARAVKEWGLTELGRLVRKVHSLYKKYRDEIEQDCTDDEFMAMFEKYPEFDQYDDIFVENEEEWTAMVAHYIDDNIGLFAEITND</sequence>